<sequence>MKFMSQQWIQRQQQSLNPKFNQGRLHEFFLVIPN</sequence>
<organism evidence="1">
    <name type="scientific">Rhizophora mucronata</name>
    <name type="common">Asiatic mangrove</name>
    <dbReference type="NCBI Taxonomy" id="61149"/>
    <lineage>
        <taxon>Eukaryota</taxon>
        <taxon>Viridiplantae</taxon>
        <taxon>Streptophyta</taxon>
        <taxon>Embryophyta</taxon>
        <taxon>Tracheophyta</taxon>
        <taxon>Spermatophyta</taxon>
        <taxon>Magnoliopsida</taxon>
        <taxon>eudicotyledons</taxon>
        <taxon>Gunneridae</taxon>
        <taxon>Pentapetalae</taxon>
        <taxon>rosids</taxon>
        <taxon>fabids</taxon>
        <taxon>Malpighiales</taxon>
        <taxon>Rhizophoraceae</taxon>
        <taxon>Rhizophora</taxon>
    </lineage>
</organism>
<dbReference type="AlphaFoldDB" id="A0A2P2QA99"/>
<proteinExistence type="predicted"/>
<evidence type="ECO:0000313" key="1">
    <source>
        <dbReference type="EMBL" id="MBX63863.1"/>
    </source>
</evidence>
<name>A0A2P2QA99_RHIMU</name>
<reference evidence="1" key="1">
    <citation type="submission" date="2018-02" db="EMBL/GenBank/DDBJ databases">
        <title>Rhizophora mucronata_Transcriptome.</title>
        <authorList>
            <person name="Meera S.P."/>
            <person name="Sreeshan A."/>
            <person name="Augustine A."/>
        </authorList>
    </citation>
    <scope>NUCLEOTIDE SEQUENCE</scope>
    <source>
        <tissue evidence="1">Leaf</tissue>
    </source>
</reference>
<accession>A0A2P2QA99</accession>
<dbReference type="EMBL" id="GGEC01083379">
    <property type="protein sequence ID" value="MBX63863.1"/>
    <property type="molecule type" value="Transcribed_RNA"/>
</dbReference>
<protein>
    <submittedName>
        <fullName evidence="1">Uncharacterized protein</fullName>
    </submittedName>
</protein>